<dbReference type="AlphaFoldDB" id="A0A7W9BK90"/>
<feature type="chain" id="PRO_5030798479" evidence="1">
    <location>
        <begin position="18"/>
        <end position="196"/>
    </location>
</feature>
<evidence type="ECO:0000256" key="1">
    <source>
        <dbReference type="SAM" id="SignalP"/>
    </source>
</evidence>
<name>A0A7W9BK90_9RHOB</name>
<protein>
    <submittedName>
        <fullName evidence="3">Polyisoprenoid-binding protein YceI</fullName>
    </submittedName>
</protein>
<keyword evidence="4" id="KW-1185">Reference proteome</keyword>
<evidence type="ECO:0000313" key="3">
    <source>
        <dbReference type="EMBL" id="MBB5722082.1"/>
    </source>
</evidence>
<keyword evidence="1" id="KW-0732">Signal</keyword>
<proteinExistence type="predicted"/>
<gene>
    <name evidence="3" type="ORF">FHS72_001706</name>
</gene>
<dbReference type="Proteomes" id="UP000535415">
    <property type="component" value="Unassembled WGS sequence"/>
</dbReference>
<sequence length="196" mass="20888">MKNIVLAALLASPFATAAAAAPEAYVLNESHSQLVFTYSHAGFSTTYGMYSGFGGDVMFDAEDPANSSVSITFPAESMITGWDARTTHFVQSGDFLKIGDFPDVTFVSTSIEVTGDDTANITGDLTLNGVTQSVVLETVLNAQTDEYPFPPYQGRKALGLDATTTLSRSAFNMDMFVPFVPDEVPVEISIEAIAAE</sequence>
<accession>A0A7W9BK90</accession>
<dbReference type="EMBL" id="JACIJM010000004">
    <property type="protein sequence ID" value="MBB5722082.1"/>
    <property type="molecule type" value="Genomic_DNA"/>
</dbReference>
<dbReference type="SMART" id="SM00867">
    <property type="entry name" value="YceI"/>
    <property type="match status" value="1"/>
</dbReference>
<dbReference type="PANTHER" id="PTHR34406:SF1">
    <property type="entry name" value="PROTEIN YCEI"/>
    <property type="match status" value="1"/>
</dbReference>
<feature type="signal peptide" evidence="1">
    <location>
        <begin position="1"/>
        <end position="17"/>
    </location>
</feature>
<organism evidence="3 4">
    <name type="scientific">Yoonia ponticola</name>
    <dbReference type="NCBI Taxonomy" id="1524255"/>
    <lineage>
        <taxon>Bacteria</taxon>
        <taxon>Pseudomonadati</taxon>
        <taxon>Pseudomonadota</taxon>
        <taxon>Alphaproteobacteria</taxon>
        <taxon>Rhodobacterales</taxon>
        <taxon>Paracoccaceae</taxon>
        <taxon>Yoonia</taxon>
    </lineage>
</organism>
<evidence type="ECO:0000313" key="4">
    <source>
        <dbReference type="Proteomes" id="UP000535415"/>
    </source>
</evidence>
<evidence type="ECO:0000259" key="2">
    <source>
        <dbReference type="SMART" id="SM00867"/>
    </source>
</evidence>
<comment type="caution">
    <text evidence="3">The sequence shown here is derived from an EMBL/GenBank/DDBJ whole genome shotgun (WGS) entry which is preliminary data.</text>
</comment>
<dbReference type="InterPro" id="IPR007372">
    <property type="entry name" value="Lipid/polyisoprenoid-bd_YceI"/>
</dbReference>
<dbReference type="SUPFAM" id="SSF101874">
    <property type="entry name" value="YceI-like"/>
    <property type="match status" value="1"/>
</dbReference>
<dbReference type="RefSeq" id="WP_183528011.1">
    <property type="nucleotide sequence ID" value="NZ_JACIJM010000004.1"/>
</dbReference>
<dbReference type="InterPro" id="IPR036761">
    <property type="entry name" value="TTHA0802/YceI-like_sf"/>
</dbReference>
<dbReference type="PANTHER" id="PTHR34406">
    <property type="entry name" value="PROTEIN YCEI"/>
    <property type="match status" value="1"/>
</dbReference>
<reference evidence="3 4" key="1">
    <citation type="submission" date="2020-08" db="EMBL/GenBank/DDBJ databases">
        <title>Genomic Encyclopedia of Type Strains, Phase IV (KMG-IV): sequencing the most valuable type-strain genomes for metagenomic binning, comparative biology and taxonomic classification.</title>
        <authorList>
            <person name="Goeker M."/>
        </authorList>
    </citation>
    <scope>NUCLEOTIDE SEQUENCE [LARGE SCALE GENOMIC DNA]</scope>
    <source>
        <strain evidence="3 4">DSM 101064</strain>
    </source>
</reference>
<dbReference type="Pfam" id="PF04264">
    <property type="entry name" value="YceI"/>
    <property type="match status" value="1"/>
</dbReference>
<dbReference type="Gene3D" id="2.40.128.110">
    <property type="entry name" value="Lipid/polyisoprenoid-binding, YceI-like"/>
    <property type="match status" value="1"/>
</dbReference>
<feature type="domain" description="Lipid/polyisoprenoid-binding YceI-like" evidence="2">
    <location>
        <begin position="24"/>
        <end position="193"/>
    </location>
</feature>